<evidence type="ECO:0000313" key="5">
    <source>
        <dbReference type="EMBL" id="OAM88126.1"/>
    </source>
</evidence>
<comment type="caution">
    <text evidence="5">The sequence shown here is derived from an EMBL/GenBank/DDBJ whole genome shotgun (WGS) entry which is preliminary data.</text>
</comment>
<accession>A0A178IGH6</accession>
<evidence type="ECO:0000256" key="1">
    <source>
        <dbReference type="ARBA" id="ARBA00007118"/>
    </source>
</evidence>
<dbReference type="RefSeq" id="WP_068771845.1">
    <property type="nucleotide sequence ID" value="NZ_CP109796.1"/>
</dbReference>
<protein>
    <submittedName>
        <fullName evidence="5">NAD(P)H-dependent oxidoreductase</fullName>
    </submittedName>
</protein>
<dbReference type="AlphaFoldDB" id="A0A178IGH6"/>
<dbReference type="Proteomes" id="UP000078486">
    <property type="component" value="Unassembled WGS sequence"/>
</dbReference>
<organism evidence="5 6">
    <name type="scientific">Termitidicoccus mucosus</name>
    <dbReference type="NCBI Taxonomy" id="1184151"/>
    <lineage>
        <taxon>Bacteria</taxon>
        <taxon>Pseudomonadati</taxon>
        <taxon>Verrucomicrobiota</taxon>
        <taxon>Opitutia</taxon>
        <taxon>Opitutales</taxon>
        <taxon>Opitutaceae</taxon>
        <taxon>Termitidicoccus</taxon>
    </lineage>
</organism>
<dbReference type="GO" id="GO:0016491">
    <property type="term" value="F:oxidoreductase activity"/>
    <property type="evidence" value="ECO:0007669"/>
    <property type="project" value="UniProtKB-KW"/>
</dbReference>
<gene>
    <name evidence="5" type="ORF">AW736_18820</name>
</gene>
<keyword evidence="6" id="KW-1185">Reference proteome</keyword>
<evidence type="ECO:0000313" key="6">
    <source>
        <dbReference type="Proteomes" id="UP000078486"/>
    </source>
</evidence>
<feature type="domain" description="Nitroreductase" evidence="4">
    <location>
        <begin position="20"/>
        <end position="198"/>
    </location>
</feature>
<dbReference type="InterPro" id="IPR000415">
    <property type="entry name" value="Nitroreductase-like"/>
</dbReference>
<dbReference type="PANTHER" id="PTHR43673:SF10">
    <property type="entry name" value="NADH DEHYDROGENASE_NAD(P)H NITROREDUCTASE XCC3605-RELATED"/>
    <property type="match status" value="1"/>
</dbReference>
<evidence type="ECO:0000256" key="2">
    <source>
        <dbReference type="ARBA" id="ARBA00022857"/>
    </source>
</evidence>
<dbReference type="EMBL" id="LRRQ01000144">
    <property type="protein sequence ID" value="OAM88126.1"/>
    <property type="molecule type" value="Genomic_DNA"/>
</dbReference>
<dbReference type="InterPro" id="IPR029479">
    <property type="entry name" value="Nitroreductase"/>
</dbReference>
<dbReference type="SUPFAM" id="SSF55469">
    <property type="entry name" value="FMN-dependent nitroreductase-like"/>
    <property type="match status" value="1"/>
</dbReference>
<dbReference type="STRING" id="1184151.AW736_18820"/>
<keyword evidence="3" id="KW-0560">Oxidoreductase</keyword>
<name>A0A178IGH6_9BACT</name>
<dbReference type="CDD" id="cd02149">
    <property type="entry name" value="NfsB-like"/>
    <property type="match status" value="1"/>
</dbReference>
<dbReference type="OrthoDB" id="9809288at2"/>
<keyword evidence="2" id="KW-0521">NADP</keyword>
<dbReference type="Pfam" id="PF00881">
    <property type="entry name" value="Nitroreductase"/>
    <property type="match status" value="1"/>
</dbReference>
<proteinExistence type="inferred from homology"/>
<dbReference type="PANTHER" id="PTHR43673">
    <property type="entry name" value="NAD(P)H NITROREDUCTASE YDGI-RELATED"/>
    <property type="match status" value="1"/>
</dbReference>
<reference evidence="5 6" key="1">
    <citation type="submission" date="2016-01" db="EMBL/GenBank/DDBJ databases">
        <title>High potential of lignocellulose degradation of a new Verrucomicrobia species.</title>
        <authorList>
            <person name="Wang Y."/>
            <person name="Shi Y."/>
            <person name="Qiu Z."/>
            <person name="Liu S."/>
            <person name="Yang H."/>
        </authorList>
    </citation>
    <scope>NUCLEOTIDE SEQUENCE [LARGE SCALE GENOMIC DNA]</scope>
    <source>
        <strain evidence="5 6">TSB47</strain>
    </source>
</reference>
<evidence type="ECO:0000256" key="3">
    <source>
        <dbReference type="ARBA" id="ARBA00023002"/>
    </source>
</evidence>
<evidence type="ECO:0000259" key="4">
    <source>
        <dbReference type="Pfam" id="PF00881"/>
    </source>
</evidence>
<dbReference type="InterPro" id="IPR033878">
    <property type="entry name" value="NfsB-like"/>
</dbReference>
<sequence length="222" mass="24141">MTTTDKLEPISSGQLLAALNWRYATKQFDASKKIPADTWATLEEVLRLTPSSMGLQPWKFIVVTDPAVRARLVPVSHGQSQVADCSHLVVFTLRKNIGVDYVRKNIDRMAEVRGVDKSALAGFQQMLEGFVTQTAKNGALDIIQANQIFIALGQFTTAAALLGIDTCPLGGIEAPKYDEILGLKEKGLATLVACAAGYRGEGDKYAKLKKVRFDASEVFGHI</sequence>
<dbReference type="Gene3D" id="3.40.109.10">
    <property type="entry name" value="NADH Oxidase"/>
    <property type="match status" value="1"/>
</dbReference>
<comment type="similarity">
    <text evidence="1">Belongs to the nitroreductase family.</text>
</comment>